<dbReference type="PIRSF" id="PIRSF000136">
    <property type="entry name" value="LGO_GLO"/>
    <property type="match status" value="1"/>
</dbReference>
<dbReference type="InterPro" id="IPR016167">
    <property type="entry name" value="FAD-bd_PCMH_sub1"/>
</dbReference>
<name>A0A7K1KX65_9ACTN</name>
<comment type="caution">
    <text evidence="3">The sequence shown here is derived from an EMBL/GenBank/DDBJ whole genome shotgun (WGS) entry which is preliminary data.</text>
</comment>
<keyword evidence="1" id="KW-0560">Oxidoreductase</keyword>
<evidence type="ECO:0000259" key="2">
    <source>
        <dbReference type="PROSITE" id="PS51387"/>
    </source>
</evidence>
<dbReference type="GO" id="GO:0016020">
    <property type="term" value="C:membrane"/>
    <property type="evidence" value="ECO:0007669"/>
    <property type="project" value="InterPro"/>
</dbReference>
<dbReference type="InterPro" id="IPR007173">
    <property type="entry name" value="ALO_C"/>
</dbReference>
<dbReference type="EMBL" id="WOFH01000003">
    <property type="protein sequence ID" value="MUN36798.1"/>
    <property type="molecule type" value="Genomic_DNA"/>
</dbReference>
<reference evidence="3 4" key="1">
    <citation type="submission" date="2019-11" db="EMBL/GenBank/DDBJ databases">
        <authorList>
            <person name="Cao P."/>
        </authorList>
    </citation>
    <scope>NUCLEOTIDE SEQUENCE [LARGE SCALE GENOMIC DNA]</scope>
    <source>
        <strain evidence="3 4">NEAU-AAG5</strain>
    </source>
</reference>
<dbReference type="RefSeq" id="WP_214618541.1">
    <property type="nucleotide sequence ID" value="NZ_WOFH01000003.1"/>
</dbReference>
<dbReference type="Pfam" id="PF04030">
    <property type="entry name" value="ALO"/>
    <property type="match status" value="1"/>
</dbReference>
<dbReference type="InterPro" id="IPR016171">
    <property type="entry name" value="Vanillyl_alc_oxidase_C-sub2"/>
</dbReference>
<dbReference type="InterPro" id="IPR016166">
    <property type="entry name" value="FAD-bd_PCMH"/>
</dbReference>
<organism evidence="3 4">
    <name type="scientific">Actinomadura litoris</name>
    <dbReference type="NCBI Taxonomy" id="2678616"/>
    <lineage>
        <taxon>Bacteria</taxon>
        <taxon>Bacillati</taxon>
        <taxon>Actinomycetota</taxon>
        <taxon>Actinomycetes</taxon>
        <taxon>Streptosporangiales</taxon>
        <taxon>Thermomonosporaceae</taxon>
        <taxon>Actinomadura</taxon>
    </lineage>
</organism>
<dbReference type="Gene3D" id="3.30.70.2530">
    <property type="match status" value="1"/>
</dbReference>
<dbReference type="PANTHER" id="PTHR43762:SF1">
    <property type="entry name" value="D-ARABINONO-1,4-LACTONE OXIDASE"/>
    <property type="match status" value="1"/>
</dbReference>
<dbReference type="SUPFAM" id="SSF56176">
    <property type="entry name" value="FAD-binding/transporter-associated domain-like"/>
    <property type="match status" value="1"/>
</dbReference>
<accession>A0A7K1KX65</accession>
<dbReference type="InterPro" id="IPR036318">
    <property type="entry name" value="FAD-bd_PCMH-like_sf"/>
</dbReference>
<dbReference type="GO" id="GO:0071949">
    <property type="term" value="F:FAD binding"/>
    <property type="evidence" value="ECO:0007669"/>
    <property type="project" value="InterPro"/>
</dbReference>
<dbReference type="GO" id="GO:0080049">
    <property type="term" value="F:L-gulono-1,4-lactone dehydrogenase activity"/>
    <property type="evidence" value="ECO:0007669"/>
    <property type="project" value="TreeGrafter"/>
</dbReference>
<dbReference type="Pfam" id="PF01565">
    <property type="entry name" value="FAD_binding_4"/>
    <property type="match status" value="1"/>
</dbReference>
<dbReference type="PROSITE" id="PS51387">
    <property type="entry name" value="FAD_PCMH"/>
    <property type="match status" value="1"/>
</dbReference>
<dbReference type="InterPro" id="IPR010031">
    <property type="entry name" value="FAD_lactone_oxidase-like"/>
</dbReference>
<keyword evidence="4" id="KW-1185">Reference proteome</keyword>
<dbReference type="AlphaFoldDB" id="A0A7K1KX65"/>
<dbReference type="Gene3D" id="1.10.45.10">
    <property type="entry name" value="Vanillyl-alcohol Oxidase, Chain A, domain 4"/>
    <property type="match status" value="1"/>
</dbReference>
<dbReference type="Gene3D" id="3.30.465.10">
    <property type="match status" value="1"/>
</dbReference>
<dbReference type="InterPro" id="IPR016169">
    <property type="entry name" value="FAD-bd_PCMH_sub2"/>
</dbReference>
<dbReference type="InterPro" id="IPR006094">
    <property type="entry name" value="Oxid_FAD_bind_N"/>
</dbReference>
<feature type="domain" description="FAD-binding PCMH-type" evidence="2">
    <location>
        <begin position="14"/>
        <end position="180"/>
    </location>
</feature>
<evidence type="ECO:0000313" key="3">
    <source>
        <dbReference type="EMBL" id="MUN36798.1"/>
    </source>
</evidence>
<dbReference type="Gene3D" id="3.30.43.10">
    <property type="entry name" value="Uridine Diphospho-n-acetylenolpyruvylglucosamine Reductase, domain 2"/>
    <property type="match status" value="1"/>
</dbReference>
<proteinExistence type="predicted"/>
<protein>
    <submittedName>
        <fullName evidence="3">FAD-binding protein</fullName>
    </submittedName>
</protein>
<dbReference type="GO" id="GO:0003885">
    <property type="term" value="F:D-arabinono-1,4-lactone oxidase activity"/>
    <property type="evidence" value="ECO:0007669"/>
    <property type="project" value="InterPro"/>
</dbReference>
<sequence length="418" mass="43828">MLTTRPAANWAGNVVFQAARVHRPASLDELRRIVAGAARVKALGSGHSFSAVADTTGDLVRVDGLPRAIEIDPSTGTAAVSAGLPYADVAAALHRAGLALPNMASLPHISVAGSCATATHGSGNALRVLASSVSALQLVGPGGDLVELSRDADPGVFPGAVVALGALGVVTRITLDVEPEFEVAQRVLLAVPLDEVAARFEEVSGAAYSVSVFTDWRDPDASVWLKHRADRPGSGWEGGLAADAPVHMVPGMPTESCTGQLGLAGPWHERLPHFRPGVVPGAGEELQSEYFLPREAAASAFAALRGLADLLGPVLHIAEVRTVRADGMWLSPAFGRDSVTLHFTWVRDAAAVAPVLAAVEDRLVPLGARPHWGKLTAMTGKEIAALYPRADRFAALLRDRDPDGTFRNPFLDELFPPD</sequence>
<dbReference type="Gene3D" id="3.30.70.2520">
    <property type="match status" value="1"/>
</dbReference>
<evidence type="ECO:0000313" key="4">
    <source>
        <dbReference type="Proteomes" id="UP000432015"/>
    </source>
</evidence>
<dbReference type="PANTHER" id="PTHR43762">
    <property type="entry name" value="L-GULONOLACTONE OXIDASE"/>
    <property type="match status" value="1"/>
</dbReference>
<dbReference type="Proteomes" id="UP000432015">
    <property type="component" value="Unassembled WGS sequence"/>
</dbReference>
<evidence type="ECO:0000256" key="1">
    <source>
        <dbReference type="ARBA" id="ARBA00023002"/>
    </source>
</evidence>
<gene>
    <name evidence="3" type="ORF">GNZ18_09335</name>
</gene>